<dbReference type="PROSITE" id="PS51257">
    <property type="entry name" value="PROKAR_LIPOPROTEIN"/>
    <property type="match status" value="1"/>
</dbReference>
<evidence type="ECO:0008006" key="3">
    <source>
        <dbReference type="Google" id="ProtNLM"/>
    </source>
</evidence>
<dbReference type="Pfam" id="PF13809">
    <property type="entry name" value="Tubulin_2"/>
    <property type="match status" value="1"/>
</dbReference>
<dbReference type="Gene3D" id="3.40.50.1440">
    <property type="entry name" value="Tubulin/FtsZ, GTPase domain"/>
    <property type="match status" value="1"/>
</dbReference>
<sequence>MSDYRPMTLHQPMLFVGLGGTGCLVGAELERRLREELCGPDGTALVDLMVGKGFLPFQLPACLQFVYADLNEAELARLRTRVVATEQHAHAAERTLHLASDLVPPVDTYPEVAQSLRVNINEYVEEWLPPPAGEPKVAPLQRGAGQLPTVGRAALFETFRGGLDTALRPLENAIGALNNSGGDLAVLGGGPLRQTCDVFVAFSVAGGTGSGIFFDYLHLIGDALQRNGYRARIYPLVLMPSAFDDGMGGGRAAKLNAGRALLDLFRLVDDQNGQAAQTSLNDTGVTGALAVRYPVAGEVRLRASTVQTAFLFSRSAGVEREDLHRSVASLVISLVGTSMEGRNDDTGKANDRIYQSFADDFINRGVEREVPASTGVGNRGVSTSLVASMSVPVDELADVVSSRLLGEAVDELSVPAPGRAELNRTLIERCFTHSELEPLRLRTMLSFSEPGPAKGAEAIATTLRTRVRSMENAVHVLEQQLPGQVAELAAGFDPERAVEQLLRGGTDLFRVRRVMLGDSRLAEPLDRLGFAGVLEQRRAEAKPPAGVAMPAPQLAKVSNSLYGLRRLKWGDPEVQQMLRLQEMWYQWRTQRAWSLAWADHTSRWERKVRRLRRDLTAVTDAFVEHAQHSPARDAGRVRDLFRTRVGVSYLLPPQGSDLELFYQNTLRRIVRYRGEHLKLRANSSPGEILTALIPPEVWVKAYQTGVERGPAQAVNLVRDMLKQIVKQLFRQQEPGEQPLLPALADLLAAAAGKPRVPVGDEDLAHFQQKIASFVPGGFSPQGHGRMKVLVSYPALAADSDIEAYLDRQIYLQRSSDTVVEYRPVNAESVTVVFFRTSMAVTEVPELREVLRTWAGAVRAEEPQDFLKWRQRVGYDFGYLMTTKEHRVRIMQRFLCALWNDRVTVKSGKPSSPELIEVRLGTSNAVSMDLQLRPFARASSWASLLRAYEDWAITDDQDIRRAFCEQLMRTLPDGLEAAPRRPGDLYVLVRDLAETEVAVLDEMRATLPAGSGYAGLLRNVWQELVPEALDLPFEGVSNPVAVNLRDLEKVMQQ</sequence>
<proteinExistence type="predicted"/>
<dbReference type="RefSeq" id="WP_203901829.1">
    <property type="nucleotide sequence ID" value="NZ_BOPF01000020.1"/>
</dbReference>
<dbReference type="Proteomes" id="UP000619260">
    <property type="component" value="Unassembled WGS sequence"/>
</dbReference>
<evidence type="ECO:0000313" key="1">
    <source>
        <dbReference type="EMBL" id="GIJ48337.1"/>
    </source>
</evidence>
<dbReference type="AlphaFoldDB" id="A0A8J3YPZ4"/>
<dbReference type="InterPro" id="IPR036525">
    <property type="entry name" value="Tubulin/FtsZ_GTPase_sf"/>
</dbReference>
<name>A0A8J3YPZ4_9ACTN</name>
<gene>
    <name evidence="1" type="ORF">Val02_52230</name>
</gene>
<evidence type="ECO:0000313" key="2">
    <source>
        <dbReference type="Proteomes" id="UP000619260"/>
    </source>
</evidence>
<organism evidence="1 2">
    <name type="scientific">Virgisporangium aliadipatigenens</name>
    <dbReference type="NCBI Taxonomy" id="741659"/>
    <lineage>
        <taxon>Bacteria</taxon>
        <taxon>Bacillati</taxon>
        <taxon>Actinomycetota</taxon>
        <taxon>Actinomycetes</taxon>
        <taxon>Micromonosporales</taxon>
        <taxon>Micromonosporaceae</taxon>
        <taxon>Virgisporangium</taxon>
    </lineage>
</organism>
<keyword evidence="2" id="KW-1185">Reference proteome</keyword>
<reference evidence="1" key="1">
    <citation type="submission" date="2021-01" db="EMBL/GenBank/DDBJ databases">
        <title>Whole genome shotgun sequence of Virgisporangium aliadipatigenens NBRC 105644.</title>
        <authorList>
            <person name="Komaki H."/>
            <person name="Tamura T."/>
        </authorList>
    </citation>
    <scope>NUCLEOTIDE SEQUENCE</scope>
    <source>
        <strain evidence="1">NBRC 105644</strain>
    </source>
</reference>
<dbReference type="InterPro" id="IPR025904">
    <property type="entry name" value="Tubulin-like"/>
</dbReference>
<accession>A0A8J3YPZ4</accession>
<protein>
    <recommendedName>
        <fullName evidence="3">Tubulin-like protein</fullName>
    </recommendedName>
</protein>
<dbReference type="EMBL" id="BOPF01000020">
    <property type="protein sequence ID" value="GIJ48337.1"/>
    <property type="molecule type" value="Genomic_DNA"/>
</dbReference>
<comment type="caution">
    <text evidence="1">The sequence shown here is derived from an EMBL/GenBank/DDBJ whole genome shotgun (WGS) entry which is preliminary data.</text>
</comment>